<dbReference type="PANTHER" id="PTHR40112:SF1">
    <property type="entry name" value="H2HPP ISOMERASE"/>
    <property type="match status" value="1"/>
</dbReference>
<dbReference type="CDD" id="cd02238">
    <property type="entry name" value="cupin_KdgF"/>
    <property type="match status" value="1"/>
</dbReference>
<dbReference type="KEGG" id="als:DJ013_05850"/>
<gene>
    <name evidence="2" type="ORF">DJ013_05850</name>
</gene>
<dbReference type="RefSeq" id="WP_111370817.1">
    <property type="nucleotide sequence ID" value="NZ_CP029480.1"/>
</dbReference>
<dbReference type="InterPro" id="IPR052535">
    <property type="entry name" value="Bacilysin_H2HPP_isomerase"/>
</dbReference>
<protein>
    <submittedName>
        <fullName evidence="2">Cupin domain-containing protein</fullName>
    </submittedName>
</protein>
<dbReference type="AlphaFoldDB" id="A0A2Z4G9F3"/>
<evidence type="ECO:0000313" key="3">
    <source>
        <dbReference type="Proteomes" id="UP000249873"/>
    </source>
</evidence>
<dbReference type="InterPro" id="IPR013096">
    <property type="entry name" value="Cupin_2"/>
</dbReference>
<feature type="domain" description="Cupin type-2" evidence="1">
    <location>
        <begin position="39"/>
        <end position="100"/>
    </location>
</feature>
<dbReference type="EMBL" id="CP029480">
    <property type="protein sequence ID" value="AWV97715.1"/>
    <property type="molecule type" value="Genomic_DNA"/>
</dbReference>
<dbReference type="PANTHER" id="PTHR40112">
    <property type="entry name" value="H2HPP ISOMERASE"/>
    <property type="match status" value="1"/>
</dbReference>
<dbReference type="PIRSF" id="PIRSF029883">
    <property type="entry name" value="KdgF"/>
    <property type="match status" value="1"/>
</dbReference>
<name>A0A2Z4G9F3_9BACT</name>
<dbReference type="Pfam" id="PF07883">
    <property type="entry name" value="Cupin_2"/>
    <property type="match status" value="1"/>
</dbReference>
<keyword evidence="3" id="KW-1185">Reference proteome</keyword>
<evidence type="ECO:0000313" key="2">
    <source>
        <dbReference type="EMBL" id="AWV97715.1"/>
    </source>
</evidence>
<dbReference type="InterPro" id="IPR011051">
    <property type="entry name" value="RmlC_Cupin_sf"/>
</dbReference>
<dbReference type="Gene3D" id="2.60.120.10">
    <property type="entry name" value="Jelly Rolls"/>
    <property type="match status" value="1"/>
</dbReference>
<dbReference type="InterPro" id="IPR014710">
    <property type="entry name" value="RmlC-like_jellyroll"/>
</dbReference>
<sequence length="112" mass="12549">MTVQSKALLEDQDIPWEDLGKGIKRKIMAYNDGLMILKVGFEKGGKGDLHHHPHTQASYVSRGKFEVSIAKEKKVLSAGDVFFVNPNLVHGVVCLEEGELVDIFNPKREDFI</sequence>
<dbReference type="InterPro" id="IPR025499">
    <property type="entry name" value="KdgF"/>
</dbReference>
<evidence type="ECO:0000259" key="1">
    <source>
        <dbReference type="Pfam" id="PF07883"/>
    </source>
</evidence>
<reference evidence="2 3" key="1">
    <citation type="submission" date="2018-05" db="EMBL/GenBank/DDBJ databases">
        <title>Complete genome sequence of Arcticibacterium luteifluviistationis SM1504T, a cytophagaceae bacterium isolated from Arctic surface seawater.</title>
        <authorList>
            <person name="Li Y."/>
            <person name="Qin Q.-L."/>
        </authorList>
    </citation>
    <scope>NUCLEOTIDE SEQUENCE [LARGE SCALE GENOMIC DNA]</scope>
    <source>
        <strain evidence="2 3">SM1504</strain>
    </source>
</reference>
<organism evidence="2 3">
    <name type="scientific">Arcticibacterium luteifluviistationis</name>
    <dbReference type="NCBI Taxonomy" id="1784714"/>
    <lineage>
        <taxon>Bacteria</taxon>
        <taxon>Pseudomonadati</taxon>
        <taxon>Bacteroidota</taxon>
        <taxon>Cytophagia</taxon>
        <taxon>Cytophagales</taxon>
        <taxon>Leadbetterellaceae</taxon>
        <taxon>Arcticibacterium</taxon>
    </lineage>
</organism>
<dbReference type="Proteomes" id="UP000249873">
    <property type="component" value="Chromosome"/>
</dbReference>
<dbReference type="SUPFAM" id="SSF51182">
    <property type="entry name" value="RmlC-like cupins"/>
    <property type="match status" value="1"/>
</dbReference>
<dbReference type="OrthoDB" id="9811153at2"/>
<proteinExistence type="predicted"/>
<accession>A0A2Z4G9F3</accession>